<organism evidence="3 4">
    <name type="scientific">Effrenium voratum</name>
    <dbReference type="NCBI Taxonomy" id="2562239"/>
    <lineage>
        <taxon>Eukaryota</taxon>
        <taxon>Sar</taxon>
        <taxon>Alveolata</taxon>
        <taxon>Dinophyceae</taxon>
        <taxon>Suessiales</taxon>
        <taxon>Symbiodiniaceae</taxon>
        <taxon>Effrenium</taxon>
    </lineage>
</organism>
<evidence type="ECO:0000256" key="1">
    <source>
        <dbReference type="SAM" id="MobiDB-lite"/>
    </source>
</evidence>
<gene>
    <name evidence="3" type="ORF">EVOR1521_LOCUS2151</name>
</gene>
<evidence type="ECO:0000313" key="3">
    <source>
        <dbReference type="EMBL" id="CAJ1371986.1"/>
    </source>
</evidence>
<keyword evidence="2" id="KW-0472">Membrane</keyword>
<evidence type="ECO:0000313" key="4">
    <source>
        <dbReference type="Proteomes" id="UP001178507"/>
    </source>
</evidence>
<dbReference type="AlphaFoldDB" id="A0AA36MHR9"/>
<name>A0AA36MHR9_9DINO</name>
<evidence type="ECO:0000256" key="2">
    <source>
        <dbReference type="SAM" id="Phobius"/>
    </source>
</evidence>
<keyword evidence="2" id="KW-0812">Transmembrane</keyword>
<feature type="transmembrane region" description="Helical" evidence="2">
    <location>
        <begin position="106"/>
        <end position="123"/>
    </location>
</feature>
<feature type="region of interest" description="Disordered" evidence="1">
    <location>
        <begin position="152"/>
        <end position="177"/>
    </location>
</feature>
<sequence length="177" mass="18245">MGIVWSATELTASLAGSLVGLYTVLCGLHSLCSGSALLAIQRSAVPEIQASILQLSGAYLRRGQAALQSPQKAASVLLLSPIGLLLWMLSLQCFLAARVVATPHTSQVALPVLAGSVAVLLAAPRLWWNLMLVLGVAAPALLAWAPLAEPEAPEEAADAEAETDEVGESGAAEAEEK</sequence>
<feature type="transmembrane region" description="Helical" evidence="2">
    <location>
        <begin position="20"/>
        <end position="40"/>
    </location>
</feature>
<reference evidence="3" key="1">
    <citation type="submission" date="2023-08" db="EMBL/GenBank/DDBJ databases">
        <authorList>
            <person name="Chen Y."/>
            <person name="Shah S."/>
            <person name="Dougan E. K."/>
            <person name="Thang M."/>
            <person name="Chan C."/>
        </authorList>
    </citation>
    <scope>NUCLEOTIDE SEQUENCE</scope>
</reference>
<accession>A0AA36MHR9</accession>
<dbReference type="Proteomes" id="UP001178507">
    <property type="component" value="Unassembled WGS sequence"/>
</dbReference>
<keyword evidence="4" id="KW-1185">Reference proteome</keyword>
<dbReference type="EMBL" id="CAUJNA010000109">
    <property type="protein sequence ID" value="CAJ1371986.1"/>
    <property type="molecule type" value="Genomic_DNA"/>
</dbReference>
<keyword evidence="2" id="KW-1133">Transmembrane helix</keyword>
<feature type="transmembrane region" description="Helical" evidence="2">
    <location>
        <begin position="76"/>
        <end position="100"/>
    </location>
</feature>
<comment type="caution">
    <text evidence="3">The sequence shown here is derived from an EMBL/GenBank/DDBJ whole genome shotgun (WGS) entry which is preliminary data.</text>
</comment>
<protein>
    <submittedName>
        <fullName evidence="3">Uncharacterized protein</fullName>
    </submittedName>
</protein>
<proteinExistence type="predicted"/>
<feature type="transmembrane region" description="Helical" evidence="2">
    <location>
        <begin position="130"/>
        <end position="147"/>
    </location>
</feature>